<protein>
    <submittedName>
        <fullName evidence="2">Alanine--tRNA ligase</fullName>
    </submittedName>
</protein>
<keyword evidence="3" id="KW-1185">Reference proteome</keyword>
<dbReference type="AlphaFoldDB" id="A0AAD9BEB8"/>
<dbReference type="Proteomes" id="UP001228049">
    <property type="component" value="Unassembled WGS sequence"/>
</dbReference>
<organism evidence="2 3">
    <name type="scientific">Dissostichus eleginoides</name>
    <name type="common">Patagonian toothfish</name>
    <name type="synonym">Dissostichus amissus</name>
    <dbReference type="NCBI Taxonomy" id="100907"/>
    <lineage>
        <taxon>Eukaryota</taxon>
        <taxon>Metazoa</taxon>
        <taxon>Chordata</taxon>
        <taxon>Craniata</taxon>
        <taxon>Vertebrata</taxon>
        <taxon>Euteleostomi</taxon>
        <taxon>Actinopterygii</taxon>
        <taxon>Neopterygii</taxon>
        <taxon>Teleostei</taxon>
        <taxon>Neoteleostei</taxon>
        <taxon>Acanthomorphata</taxon>
        <taxon>Eupercaria</taxon>
        <taxon>Perciformes</taxon>
        <taxon>Notothenioidei</taxon>
        <taxon>Nototheniidae</taxon>
        <taxon>Dissostichus</taxon>
    </lineage>
</organism>
<name>A0AAD9BEB8_DISEL</name>
<evidence type="ECO:0000256" key="1">
    <source>
        <dbReference type="SAM" id="MobiDB-lite"/>
    </source>
</evidence>
<evidence type="ECO:0000313" key="2">
    <source>
        <dbReference type="EMBL" id="KAK1881113.1"/>
    </source>
</evidence>
<dbReference type="EMBL" id="JASDAP010000024">
    <property type="protein sequence ID" value="KAK1881113.1"/>
    <property type="molecule type" value="Genomic_DNA"/>
</dbReference>
<feature type="region of interest" description="Disordered" evidence="1">
    <location>
        <begin position="75"/>
        <end position="107"/>
    </location>
</feature>
<evidence type="ECO:0000313" key="3">
    <source>
        <dbReference type="Proteomes" id="UP001228049"/>
    </source>
</evidence>
<sequence length="107" mass="12165">MESSRRITDVSAEEQQRFVIRRVSDVQRVSRRDGGQLFFSLFCFLYLLFQSASTTPRCFSVTKCTLGSLTRDRESLLKESRSEQAISPGSLPEETSEGKHRSAARNL</sequence>
<dbReference type="GO" id="GO:0016874">
    <property type="term" value="F:ligase activity"/>
    <property type="evidence" value="ECO:0007669"/>
    <property type="project" value="UniProtKB-KW"/>
</dbReference>
<accession>A0AAD9BEB8</accession>
<proteinExistence type="predicted"/>
<gene>
    <name evidence="2" type="ORF">KUDE01_024281</name>
</gene>
<comment type="caution">
    <text evidence="2">The sequence shown here is derived from an EMBL/GenBank/DDBJ whole genome shotgun (WGS) entry which is preliminary data.</text>
</comment>
<reference evidence="2" key="1">
    <citation type="submission" date="2023-04" db="EMBL/GenBank/DDBJ databases">
        <title>Chromosome-level genome of Chaenocephalus aceratus.</title>
        <authorList>
            <person name="Park H."/>
        </authorList>
    </citation>
    <scope>NUCLEOTIDE SEQUENCE</scope>
    <source>
        <strain evidence="2">DE</strain>
        <tissue evidence="2">Muscle</tissue>
    </source>
</reference>
<keyword evidence="2" id="KW-0436">Ligase</keyword>